<gene>
    <name evidence="3" type="ORF">NCTC11009_01697</name>
</gene>
<dbReference type="GO" id="GO:0003676">
    <property type="term" value="F:nucleic acid binding"/>
    <property type="evidence" value="ECO:0007669"/>
    <property type="project" value="InterPro"/>
</dbReference>
<dbReference type="EMBL" id="UATH01000001">
    <property type="protein sequence ID" value="SPY08471.1"/>
    <property type="molecule type" value="Genomic_DNA"/>
</dbReference>
<organism evidence="3 4">
    <name type="scientific">Oligella urethralis</name>
    <dbReference type="NCBI Taxonomy" id="90245"/>
    <lineage>
        <taxon>Bacteria</taxon>
        <taxon>Pseudomonadati</taxon>
        <taxon>Pseudomonadota</taxon>
        <taxon>Betaproteobacteria</taxon>
        <taxon>Burkholderiales</taxon>
        <taxon>Alcaligenaceae</taxon>
        <taxon>Oligella</taxon>
    </lineage>
</organism>
<dbReference type="GO" id="GO:0015074">
    <property type="term" value="P:DNA integration"/>
    <property type="evidence" value="ECO:0007669"/>
    <property type="project" value="InterPro"/>
</dbReference>
<dbReference type="InterPro" id="IPR048020">
    <property type="entry name" value="Transpos_IS3"/>
</dbReference>
<evidence type="ECO:0000259" key="2">
    <source>
        <dbReference type="PROSITE" id="PS50994"/>
    </source>
</evidence>
<dbReference type="Pfam" id="PF00665">
    <property type="entry name" value="rve"/>
    <property type="match status" value="1"/>
</dbReference>
<dbReference type="Gene3D" id="3.30.420.10">
    <property type="entry name" value="Ribonuclease H-like superfamily/Ribonuclease H"/>
    <property type="match status" value="1"/>
</dbReference>
<feature type="domain" description="Integrase catalytic" evidence="2">
    <location>
        <begin position="135"/>
        <end position="301"/>
    </location>
</feature>
<reference evidence="3 4" key="1">
    <citation type="submission" date="2018-06" db="EMBL/GenBank/DDBJ databases">
        <authorList>
            <consortium name="Pathogen Informatics"/>
            <person name="Doyle S."/>
        </authorList>
    </citation>
    <scope>NUCLEOTIDE SEQUENCE [LARGE SCALE GENOMIC DNA]</scope>
    <source>
        <strain evidence="3 4">NCTC11009</strain>
    </source>
</reference>
<dbReference type="InterPro" id="IPR001584">
    <property type="entry name" value="Integrase_cat-core"/>
</dbReference>
<name>A0A2X1UVR8_9BURK</name>
<dbReference type="SUPFAM" id="SSF53098">
    <property type="entry name" value="Ribonuclease H-like"/>
    <property type="match status" value="1"/>
</dbReference>
<feature type="compositionally biased region" description="Basic residues" evidence="1">
    <location>
        <begin position="117"/>
        <end position="126"/>
    </location>
</feature>
<dbReference type="PANTHER" id="PTHR46889">
    <property type="entry name" value="TRANSPOSASE INSF FOR INSERTION SEQUENCE IS3B-RELATED"/>
    <property type="match status" value="1"/>
</dbReference>
<dbReference type="PANTHER" id="PTHR46889:SF4">
    <property type="entry name" value="TRANSPOSASE INSO FOR INSERTION SEQUENCE ELEMENT IS911B-RELATED"/>
    <property type="match status" value="1"/>
</dbReference>
<dbReference type="AlphaFoldDB" id="A0A2X1UVR8"/>
<dbReference type="InterPro" id="IPR012337">
    <property type="entry name" value="RNaseH-like_sf"/>
</dbReference>
<dbReference type="PROSITE" id="PS50994">
    <property type="entry name" value="INTEGRASE"/>
    <property type="match status" value="1"/>
</dbReference>
<protein>
    <submittedName>
        <fullName evidence="3">Integrase core domain</fullName>
    </submittedName>
</protein>
<dbReference type="InterPro" id="IPR050900">
    <property type="entry name" value="Transposase_IS3/IS150/IS904"/>
</dbReference>
<dbReference type="InterPro" id="IPR036397">
    <property type="entry name" value="RNaseH_sf"/>
</dbReference>
<evidence type="ECO:0000256" key="1">
    <source>
        <dbReference type="SAM" id="MobiDB-lite"/>
    </source>
</evidence>
<dbReference type="Proteomes" id="UP000250242">
    <property type="component" value="Unassembled WGS sequence"/>
</dbReference>
<proteinExistence type="predicted"/>
<dbReference type="NCBIfam" id="NF033516">
    <property type="entry name" value="transpos_IS3"/>
    <property type="match status" value="1"/>
</dbReference>
<evidence type="ECO:0000313" key="4">
    <source>
        <dbReference type="Proteomes" id="UP000250242"/>
    </source>
</evidence>
<evidence type="ECO:0000313" key="3">
    <source>
        <dbReference type="EMBL" id="SPY08471.1"/>
    </source>
</evidence>
<feature type="region of interest" description="Disordered" evidence="1">
    <location>
        <begin position="117"/>
        <end position="137"/>
    </location>
</feature>
<accession>A0A2X1UVR8</accession>
<sequence length="351" mass="40268">MTSLSERQHVVSLIQAAHRQGARLARACEEAGLALRSYRRWVKDGVVQADKRPTAVRPKPANSLSQEERELILTVCNRAEYANLPPCQIVADLLDKGAYIASEATFYRTLRQANRLHHRGRSRAPKPSHQPTTHHATGPRQVWCWDITYCPSRVRGQFYYLYLVEDIYRRKIVGYEVHETEDSALAAALLQRCVLSEGCLHQPLVLHSDNGAPMKAQTLRIKLEELSIKASYSRPRVSNDNPFVESLFRVMKYCPQWPSSGFASLDDTRAWVLRFVQWYNTVHRHSQLNYVTPQQRHECKDREILAKRHKVLANAKRDNPMRWGSRAVRNCTPLGVVTLNPENDIKVKKAA</sequence>